<feature type="transmembrane region" description="Helical" evidence="12">
    <location>
        <begin position="117"/>
        <end position="138"/>
    </location>
</feature>
<organism evidence="14 15">
    <name type="scientific">Paenibacillus thiaminolyticus</name>
    <name type="common">Bacillus thiaminolyticus</name>
    <dbReference type="NCBI Taxonomy" id="49283"/>
    <lineage>
        <taxon>Bacteria</taxon>
        <taxon>Bacillati</taxon>
        <taxon>Bacillota</taxon>
        <taxon>Bacilli</taxon>
        <taxon>Bacillales</taxon>
        <taxon>Paenibacillaceae</taxon>
        <taxon>Paenibacillus</taxon>
    </lineage>
</organism>
<comment type="pathway">
    <text evidence="11">Porphyrin-containing compound metabolism.</text>
</comment>
<dbReference type="InterPro" id="IPR050450">
    <property type="entry name" value="COX15/CtaA_HemeA_synthase"/>
</dbReference>
<evidence type="ECO:0000256" key="5">
    <source>
        <dbReference type="ARBA" id="ARBA00022989"/>
    </source>
</evidence>
<keyword evidence="8" id="KW-0350">Heme biosynthesis</keyword>
<evidence type="ECO:0000313" key="16">
    <source>
        <dbReference type="Proteomes" id="UP001209276"/>
    </source>
</evidence>
<evidence type="ECO:0000256" key="3">
    <source>
        <dbReference type="ARBA" id="ARBA00022692"/>
    </source>
</evidence>
<reference evidence="14 15" key="1">
    <citation type="submission" date="2019-07" db="EMBL/GenBank/DDBJ databases">
        <title>Paenibacillus thiaminolyticus NRRL B-4156.</title>
        <authorList>
            <person name="Hehnly C."/>
            <person name="Zhang L."/>
        </authorList>
    </citation>
    <scope>NUCLEOTIDE SEQUENCE [LARGE SCALE GENOMIC DNA]</scope>
    <source>
        <strain evidence="14 15">NRRL B-4156</strain>
    </source>
</reference>
<keyword evidence="6" id="KW-0560">Oxidoreductase</keyword>
<evidence type="ECO:0000256" key="1">
    <source>
        <dbReference type="ARBA" id="ARBA00004141"/>
    </source>
</evidence>
<feature type="transmembrane region" description="Helical" evidence="12">
    <location>
        <begin position="59"/>
        <end position="78"/>
    </location>
</feature>
<evidence type="ECO:0000256" key="6">
    <source>
        <dbReference type="ARBA" id="ARBA00023002"/>
    </source>
</evidence>
<keyword evidence="3 12" id="KW-0812">Transmembrane</keyword>
<evidence type="ECO:0000256" key="11">
    <source>
        <dbReference type="ARBA" id="ARBA00023444"/>
    </source>
</evidence>
<evidence type="ECO:0000256" key="9">
    <source>
        <dbReference type="ARBA" id="ARBA00023136"/>
    </source>
</evidence>
<keyword evidence="4" id="KW-0479">Metal-binding</keyword>
<dbReference type="GO" id="GO:0046872">
    <property type="term" value="F:metal ion binding"/>
    <property type="evidence" value="ECO:0007669"/>
    <property type="project" value="UniProtKB-KW"/>
</dbReference>
<dbReference type="GeneID" id="76995086"/>
<proteinExistence type="predicted"/>
<evidence type="ECO:0000313" key="15">
    <source>
        <dbReference type="Proteomes" id="UP000315377"/>
    </source>
</evidence>
<evidence type="ECO:0000256" key="7">
    <source>
        <dbReference type="ARBA" id="ARBA00023004"/>
    </source>
</evidence>
<comment type="subcellular location">
    <subcellularLocation>
        <location evidence="1">Membrane</location>
        <topology evidence="1">Multi-pass membrane protein</topology>
    </subcellularLocation>
</comment>
<name>A0AAP9DRF7_PANTH</name>
<keyword evidence="5 12" id="KW-1133">Transmembrane helix</keyword>
<feature type="transmembrane region" description="Helical" evidence="12">
    <location>
        <begin position="90"/>
        <end position="111"/>
    </location>
</feature>
<dbReference type="GO" id="GO:0016491">
    <property type="term" value="F:oxidoreductase activity"/>
    <property type="evidence" value="ECO:0007669"/>
    <property type="project" value="UniProtKB-KW"/>
</dbReference>
<keyword evidence="2" id="KW-1003">Cell membrane</keyword>
<dbReference type="GO" id="GO:0016020">
    <property type="term" value="C:membrane"/>
    <property type="evidence" value="ECO:0007669"/>
    <property type="project" value="UniProtKB-SubCell"/>
</dbReference>
<evidence type="ECO:0000256" key="12">
    <source>
        <dbReference type="SAM" id="Phobius"/>
    </source>
</evidence>
<evidence type="ECO:0000313" key="14">
    <source>
        <dbReference type="EMBL" id="QDM42707.1"/>
    </source>
</evidence>
<evidence type="ECO:0000256" key="2">
    <source>
        <dbReference type="ARBA" id="ARBA00022475"/>
    </source>
</evidence>
<dbReference type="InterPro" id="IPR003780">
    <property type="entry name" value="COX15/CtaA_fam"/>
</dbReference>
<feature type="transmembrane region" description="Helical" evidence="12">
    <location>
        <begin position="244"/>
        <end position="269"/>
    </location>
</feature>
<dbReference type="Proteomes" id="UP000315377">
    <property type="component" value="Chromosome"/>
</dbReference>
<dbReference type="Pfam" id="PF02628">
    <property type="entry name" value="COX15-CtaA"/>
    <property type="match status" value="2"/>
</dbReference>
<keyword evidence="7" id="KW-0408">Iron</keyword>
<evidence type="ECO:0000313" key="13">
    <source>
        <dbReference type="EMBL" id="MCY9610712.1"/>
    </source>
</evidence>
<keyword evidence="9 12" id="KW-0472">Membrane</keyword>
<dbReference type="EMBL" id="JAMDMM010000062">
    <property type="protein sequence ID" value="MCY9610712.1"/>
    <property type="molecule type" value="Genomic_DNA"/>
</dbReference>
<evidence type="ECO:0000256" key="4">
    <source>
        <dbReference type="ARBA" id="ARBA00022723"/>
    </source>
</evidence>
<dbReference type="EMBL" id="CP041405">
    <property type="protein sequence ID" value="QDM42707.1"/>
    <property type="molecule type" value="Genomic_DNA"/>
</dbReference>
<feature type="transmembrane region" description="Helical" evidence="12">
    <location>
        <begin position="159"/>
        <end position="181"/>
    </location>
</feature>
<keyword evidence="16" id="KW-1185">Reference proteome</keyword>
<feature type="transmembrane region" description="Helical" evidence="12">
    <location>
        <begin position="275"/>
        <end position="298"/>
    </location>
</feature>
<dbReference type="PANTHER" id="PTHR35457:SF1">
    <property type="entry name" value="HEME A SYNTHASE"/>
    <property type="match status" value="1"/>
</dbReference>
<accession>A0AAP9DRF7</accession>
<feature type="transmembrane region" description="Helical" evidence="12">
    <location>
        <begin position="201"/>
        <end position="232"/>
    </location>
</feature>
<gene>
    <name evidence="14" type="ORF">FLT43_03730</name>
    <name evidence="13" type="ORF">M5W83_26545</name>
</gene>
<dbReference type="Proteomes" id="UP001209276">
    <property type="component" value="Unassembled WGS sequence"/>
</dbReference>
<protein>
    <submittedName>
        <fullName evidence="13">COX15/CtaA family protein</fullName>
    </submittedName>
    <submittedName>
        <fullName evidence="14">Heme A synthase</fullName>
    </submittedName>
</protein>
<evidence type="ECO:0000256" key="8">
    <source>
        <dbReference type="ARBA" id="ARBA00023133"/>
    </source>
</evidence>
<sequence>MLSLRYRLLAWSSFAGMFLVLLAGALVTKTGSGRGCGDDWPLCNGKFVPAYTLESLIEYSHRFVTGIVGIIVVVTFWYTWRHLRHHREAAAYAGGTLLFTIVQALMGAAAVKWPQQPAVMALHFGISLLAVASSMLLVAWCYRVDKKTGPASPRHLPKWIYIAAWGIWIYCYGVVYLGAYIRHTGTEGACMGWPLCNGELIPYLYGASGIVFAHRAAAAVLLLLLAGLHILVRRAAIKSRRSDWRAGTVAALALTMAQIVSGGLLTLTIADENAYLLASLLHNVLATLLFGVLTDIAIRSWKHRMQ</sequence>
<dbReference type="RefSeq" id="WP_087440988.1">
    <property type="nucleotide sequence ID" value="NZ_CABMNB010000012.1"/>
</dbReference>
<dbReference type="PANTHER" id="PTHR35457">
    <property type="entry name" value="HEME A SYNTHASE"/>
    <property type="match status" value="1"/>
</dbReference>
<keyword evidence="10" id="KW-1015">Disulfide bond</keyword>
<dbReference type="GO" id="GO:0006784">
    <property type="term" value="P:heme A biosynthetic process"/>
    <property type="evidence" value="ECO:0007669"/>
    <property type="project" value="InterPro"/>
</dbReference>
<dbReference type="AlphaFoldDB" id="A0AAP9DRF7"/>
<evidence type="ECO:0000256" key="10">
    <source>
        <dbReference type="ARBA" id="ARBA00023157"/>
    </source>
</evidence>
<reference evidence="13 16" key="2">
    <citation type="submission" date="2022-05" db="EMBL/GenBank/DDBJ databases">
        <title>Genome Sequencing of Bee-Associated Microbes.</title>
        <authorList>
            <person name="Dunlap C."/>
        </authorList>
    </citation>
    <scope>NUCLEOTIDE SEQUENCE [LARGE SCALE GENOMIC DNA]</scope>
    <source>
        <strain evidence="13 16">NRRL B-14613</strain>
    </source>
</reference>